<keyword evidence="2" id="KW-0805">Transcription regulation</keyword>
<dbReference type="Pfam" id="PF02269">
    <property type="entry name" value="TFIID-18kDa"/>
    <property type="match status" value="1"/>
</dbReference>
<comment type="similarity">
    <text evidence="5">Belongs to the TAF13 family.</text>
</comment>
<evidence type="ECO:0000256" key="7">
    <source>
        <dbReference type="SAM" id="MobiDB-lite"/>
    </source>
</evidence>
<dbReference type="Gene3D" id="1.10.20.10">
    <property type="entry name" value="Histone, subunit A"/>
    <property type="match status" value="1"/>
</dbReference>
<sequence>MEPRARAGKNVGKMNFGYGELRQLLYGGGDAREPLPETMRLLDEIATDFIQSLSFEAARIGQFSGRQKIKYEDFEFALRRNPLFLGKVREMFEMSKEVKDARKMPGIGEGNLAKADVNELEKLAVDGEERAAGGKSGNGHVGGSDAAILQATSGPARGKKRGPYAKTANKRKKARMEKEAVAAAAAVAVAAETAEGDKKVVVKEEPQDETFAATRGITAGGQRDDVNDDEEPDAEEPSNLDALFGDDDDADAGGYD</sequence>
<evidence type="ECO:0000313" key="8">
    <source>
        <dbReference type="EMBL" id="CAK7263853.1"/>
    </source>
</evidence>
<feature type="compositionally biased region" description="Acidic residues" evidence="7">
    <location>
        <begin position="226"/>
        <end position="256"/>
    </location>
</feature>
<dbReference type="PANTHER" id="PTHR11380:SF5">
    <property type="entry name" value="TRANSCRIPTION INITIATION FACTOR TFIID SUBUNIT 13"/>
    <property type="match status" value="1"/>
</dbReference>
<evidence type="ECO:0000256" key="2">
    <source>
        <dbReference type="ARBA" id="ARBA00023015"/>
    </source>
</evidence>
<accession>A0ABP0D6L1</accession>
<dbReference type="InterPro" id="IPR003195">
    <property type="entry name" value="TFIID_TAF13"/>
</dbReference>
<dbReference type="SUPFAM" id="SSF47113">
    <property type="entry name" value="Histone-fold"/>
    <property type="match status" value="2"/>
</dbReference>
<keyword evidence="3" id="KW-0804">Transcription</keyword>
<evidence type="ECO:0000256" key="1">
    <source>
        <dbReference type="ARBA" id="ARBA00004123"/>
    </source>
</evidence>
<reference evidence="8 9" key="1">
    <citation type="submission" date="2024-01" db="EMBL/GenBank/DDBJ databases">
        <authorList>
            <person name="Allen C."/>
            <person name="Tagirdzhanova G."/>
        </authorList>
    </citation>
    <scope>NUCLEOTIDE SEQUENCE [LARGE SCALE GENOMIC DNA]</scope>
    <source>
        <strain evidence="8 9">CBS 573.63</strain>
    </source>
</reference>
<evidence type="ECO:0000256" key="4">
    <source>
        <dbReference type="ARBA" id="ARBA00023242"/>
    </source>
</evidence>
<comment type="caution">
    <text evidence="8">The sequence shown here is derived from an EMBL/GenBank/DDBJ whole genome shotgun (WGS) entry which is preliminary data.</text>
</comment>
<dbReference type="Proteomes" id="UP001642501">
    <property type="component" value="Unassembled WGS sequence"/>
</dbReference>
<evidence type="ECO:0000313" key="9">
    <source>
        <dbReference type="Proteomes" id="UP001642501"/>
    </source>
</evidence>
<dbReference type="InterPro" id="IPR009072">
    <property type="entry name" value="Histone-fold"/>
</dbReference>
<feature type="compositionally biased region" description="Basic residues" evidence="7">
    <location>
        <begin position="157"/>
        <end position="175"/>
    </location>
</feature>
<dbReference type="CDD" id="cd07978">
    <property type="entry name" value="HFD_TAF13"/>
    <property type="match status" value="1"/>
</dbReference>
<protein>
    <recommendedName>
        <fullName evidence="6">Transcription initiation factor TFIID subunit 13</fullName>
    </recommendedName>
</protein>
<dbReference type="PANTHER" id="PTHR11380">
    <property type="entry name" value="TRANSCRIPTION INITIATION FACTOR TFIID/SUPT3-RELATED"/>
    <property type="match status" value="1"/>
</dbReference>
<feature type="region of interest" description="Disordered" evidence="7">
    <location>
        <begin position="193"/>
        <end position="256"/>
    </location>
</feature>
<evidence type="ECO:0000256" key="5">
    <source>
        <dbReference type="ARBA" id="ARBA00038392"/>
    </source>
</evidence>
<proteinExistence type="inferred from homology"/>
<keyword evidence="4" id="KW-0539">Nucleus</keyword>
<gene>
    <name evidence="8" type="ORF">SEPCBS57363_000767</name>
</gene>
<evidence type="ECO:0000256" key="6">
    <source>
        <dbReference type="ARBA" id="ARBA00040136"/>
    </source>
</evidence>
<feature type="region of interest" description="Disordered" evidence="7">
    <location>
        <begin position="130"/>
        <end position="176"/>
    </location>
</feature>
<organism evidence="8 9">
    <name type="scientific">Sporothrix epigloea</name>
    <dbReference type="NCBI Taxonomy" id="1892477"/>
    <lineage>
        <taxon>Eukaryota</taxon>
        <taxon>Fungi</taxon>
        <taxon>Dikarya</taxon>
        <taxon>Ascomycota</taxon>
        <taxon>Pezizomycotina</taxon>
        <taxon>Sordariomycetes</taxon>
        <taxon>Sordariomycetidae</taxon>
        <taxon>Ophiostomatales</taxon>
        <taxon>Ophiostomataceae</taxon>
        <taxon>Sporothrix</taxon>
    </lineage>
</organism>
<keyword evidence="9" id="KW-1185">Reference proteome</keyword>
<evidence type="ECO:0000256" key="3">
    <source>
        <dbReference type="ARBA" id="ARBA00023163"/>
    </source>
</evidence>
<name>A0ABP0D6L1_9PEZI</name>
<feature type="compositionally biased region" description="Basic and acidic residues" evidence="7">
    <location>
        <begin position="195"/>
        <end position="205"/>
    </location>
</feature>
<comment type="subcellular location">
    <subcellularLocation>
        <location evidence="1">Nucleus</location>
    </subcellularLocation>
</comment>
<dbReference type="EMBL" id="CAWUOM010000007">
    <property type="protein sequence ID" value="CAK7263853.1"/>
    <property type="molecule type" value="Genomic_DNA"/>
</dbReference>